<feature type="compositionally biased region" description="Polar residues" evidence="7">
    <location>
        <begin position="123"/>
        <end position="144"/>
    </location>
</feature>
<feature type="region of interest" description="Disordered" evidence="7">
    <location>
        <begin position="1"/>
        <end position="25"/>
    </location>
</feature>
<evidence type="ECO:0000256" key="4">
    <source>
        <dbReference type="ARBA" id="ARBA00023163"/>
    </source>
</evidence>
<evidence type="ECO:0000256" key="5">
    <source>
        <dbReference type="ARBA" id="ARBA00023242"/>
    </source>
</evidence>
<evidence type="ECO:0000259" key="8">
    <source>
        <dbReference type="PROSITE" id="PS50048"/>
    </source>
</evidence>
<name>A0AAD6ZJ81_9AGAR</name>
<dbReference type="SUPFAM" id="SSF57701">
    <property type="entry name" value="Zn2/Cys6 DNA-binding domain"/>
    <property type="match status" value="1"/>
</dbReference>
<evidence type="ECO:0000313" key="10">
    <source>
        <dbReference type="EMBL" id="KAJ7324030.1"/>
    </source>
</evidence>
<keyword evidence="2" id="KW-0862">Zinc</keyword>
<comment type="caution">
    <text evidence="10">The sequence shown here is derived from an EMBL/GenBank/DDBJ whole genome shotgun (WGS) entry which is preliminary data.</text>
</comment>
<keyword evidence="4" id="KW-0804">Transcription</keyword>
<feature type="region of interest" description="Disordered" evidence="7">
    <location>
        <begin position="123"/>
        <end position="155"/>
    </location>
</feature>
<dbReference type="SUPFAM" id="SSF57667">
    <property type="entry name" value="beta-beta-alpha zinc fingers"/>
    <property type="match status" value="1"/>
</dbReference>
<dbReference type="Gene3D" id="3.30.160.60">
    <property type="entry name" value="Classic Zinc Finger"/>
    <property type="match status" value="1"/>
</dbReference>
<dbReference type="Gene3D" id="4.10.240.10">
    <property type="entry name" value="Zn(2)-C6 fungal-type DNA-binding domain"/>
    <property type="match status" value="1"/>
</dbReference>
<dbReference type="PROSITE" id="PS00463">
    <property type="entry name" value="ZN2_CY6_FUNGAL_1"/>
    <property type="match status" value="1"/>
</dbReference>
<evidence type="ECO:0000256" key="7">
    <source>
        <dbReference type="SAM" id="MobiDB-lite"/>
    </source>
</evidence>
<keyword evidence="6" id="KW-0863">Zinc-finger</keyword>
<dbReference type="SMART" id="SM00066">
    <property type="entry name" value="GAL4"/>
    <property type="match status" value="1"/>
</dbReference>
<dbReference type="GO" id="GO:0003677">
    <property type="term" value="F:DNA binding"/>
    <property type="evidence" value="ECO:0007669"/>
    <property type="project" value="InterPro"/>
</dbReference>
<dbReference type="InterPro" id="IPR007219">
    <property type="entry name" value="XnlR_reg_dom"/>
</dbReference>
<dbReference type="InterPro" id="IPR036236">
    <property type="entry name" value="Znf_C2H2_sf"/>
</dbReference>
<keyword evidence="5" id="KW-0539">Nucleus</keyword>
<feature type="domain" description="C2H2-type" evidence="9">
    <location>
        <begin position="26"/>
        <end position="53"/>
    </location>
</feature>
<dbReference type="GO" id="GO:0000981">
    <property type="term" value="F:DNA-binding transcription factor activity, RNA polymerase II-specific"/>
    <property type="evidence" value="ECO:0007669"/>
    <property type="project" value="InterPro"/>
</dbReference>
<dbReference type="GO" id="GO:0008270">
    <property type="term" value="F:zinc ion binding"/>
    <property type="evidence" value="ECO:0007669"/>
    <property type="project" value="UniProtKB-KW"/>
</dbReference>
<keyword evidence="3" id="KW-0805">Transcription regulation</keyword>
<evidence type="ECO:0000256" key="1">
    <source>
        <dbReference type="ARBA" id="ARBA00022723"/>
    </source>
</evidence>
<dbReference type="PROSITE" id="PS50157">
    <property type="entry name" value="ZINC_FINGER_C2H2_2"/>
    <property type="match status" value="1"/>
</dbReference>
<dbReference type="CDD" id="cd12148">
    <property type="entry name" value="fungal_TF_MHR"/>
    <property type="match status" value="1"/>
</dbReference>
<gene>
    <name evidence="10" type="ORF">DFH08DRAFT_887302</name>
</gene>
<dbReference type="PANTHER" id="PTHR47660:SF2">
    <property type="entry name" value="TRANSCRIPTION FACTOR WITH C2H2 AND ZN(2)-CYS(6) DNA BINDING DOMAIN (EUROFUNG)"/>
    <property type="match status" value="1"/>
</dbReference>
<dbReference type="Proteomes" id="UP001218218">
    <property type="component" value="Unassembled WGS sequence"/>
</dbReference>
<dbReference type="CDD" id="cd00067">
    <property type="entry name" value="GAL4"/>
    <property type="match status" value="1"/>
</dbReference>
<proteinExistence type="predicted"/>
<evidence type="ECO:0000259" key="9">
    <source>
        <dbReference type="PROSITE" id="PS50157"/>
    </source>
</evidence>
<organism evidence="10 11">
    <name type="scientific">Mycena albidolilacea</name>
    <dbReference type="NCBI Taxonomy" id="1033008"/>
    <lineage>
        <taxon>Eukaryota</taxon>
        <taxon>Fungi</taxon>
        <taxon>Dikarya</taxon>
        <taxon>Basidiomycota</taxon>
        <taxon>Agaricomycotina</taxon>
        <taxon>Agaricomycetes</taxon>
        <taxon>Agaricomycetidae</taxon>
        <taxon>Agaricales</taxon>
        <taxon>Marasmiineae</taxon>
        <taxon>Mycenaceae</taxon>
        <taxon>Mycena</taxon>
    </lineage>
</organism>
<dbReference type="EMBL" id="JARIHO010000045">
    <property type="protein sequence ID" value="KAJ7324030.1"/>
    <property type="molecule type" value="Genomic_DNA"/>
</dbReference>
<keyword evidence="11" id="KW-1185">Reference proteome</keyword>
<dbReference type="InterPro" id="IPR001138">
    <property type="entry name" value="Zn2Cys6_DnaBD"/>
</dbReference>
<dbReference type="PROSITE" id="PS00028">
    <property type="entry name" value="ZINC_FINGER_C2H2_1"/>
    <property type="match status" value="1"/>
</dbReference>
<sequence length="738" mass="80977">MPSTPQDPLARMRAHKGNAPTLPQTKSCSLCPAKFTRTTHLSRHLRSHNDDRIYRCNLCQRSEFTRSDLLIRHKRTCGQRVNRYRKTACEACAESKIKCNLGYPCAKCTSRGRECVFKFQPNQSRSWSPETSQNPSSPACSTRGSGPPTPSLFSSSSPVDYLRATSSSPSSHILCLPKLVDCDGSLGPSSIRTSPRSETFSTLEEQGLGFPSDIGTYDNIISPFDGFLSSSSSSGLALSCGGASDASYLPFDEEMDLFAAVLAVPSPPASPPPNLFVGTSHNLLVQPPVTLPYADSRDIQRLFSTSFATMDMYLHLFFTRFLAQVPLLHAPTWRMADTPPFLARIFHACGALFLDTPEAAVFVAKTLSSSAAEITEKFGTVRTEFDDSSSQHHIHVIVGLVLLQTISLLRREGERVAPPNTRLHAMLVAMIRKTGLIARVASWSAPDLTAPIPLQTTWIEWVEFATIKRAVLLAYFHDCCHCMYSASPPAFLPAEMHISLPCDDALWHAPTAAAWFTAAHTPGPYGVGIGRIRGISMQAALAALATPIPTPAANTNANITADAAQPPLTSFGLFILIHTLLRNLCVAQRAPWLGSWASFGQSEGSTVRVQMMLDNWLQIWLESPEATNGGTGQTAAFVCNLLPFYWLAQVSLWEDSWSGAAFIDPGLLDPRPSQTTRVCITWFIKDDAGRVVVVVCRKSTFHRVIAQVYLVWVIFPLARKGFDYDGSLMLAPYRRIFV</sequence>
<dbReference type="GO" id="GO:0006351">
    <property type="term" value="P:DNA-templated transcription"/>
    <property type="evidence" value="ECO:0007669"/>
    <property type="project" value="InterPro"/>
</dbReference>
<accession>A0AAD6ZJ81</accession>
<dbReference type="InterPro" id="IPR013087">
    <property type="entry name" value="Znf_C2H2_type"/>
</dbReference>
<protein>
    <submittedName>
        <fullName evidence="10">Uncharacterized protein</fullName>
    </submittedName>
</protein>
<dbReference type="PANTHER" id="PTHR47660">
    <property type="entry name" value="TRANSCRIPTION FACTOR WITH C2H2 AND ZN(2)-CYS(6) DNA BINDING DOMAIN (EUROFUNG)-RELATED-RELATED"/>
    <property type="match status" value="1"/>
</dbReference>
<dbReference type="PROSITE" id="PS50048">
    <property type="entry name" value="ZN2_CY6_FUNGAL_2"/>
    <property type="match status" value="1"/>
</dbReference>
<reference evidence="10" key="1">
    <citation type="submission" date="2023-03" db="EMBL/GenBank/DDBJ databases">
        <title>Massive genome expansion in bonnet fungi (Mycena s.s.) driven by repeated elements and novel gene families across ecological guilds.</title>
        <authorList>
            <consortium name="Lawrence Berkeley National Laboratory"/>
            <person name="Harder C.B."/>
            <person name="Miyauchi S."/>
            <person name="Viragh M."/>
            <person name="Kuo A."/>
            <person name="Thoen E."/>
            <person name="Andreopoulos B."/>
            <person name="Lu D."/>
            <person name="Skrede I."/>
            <person name="Drula E."/>
            <person name="Henrissat B."/>
            <person name="Morin E."/>
            <person name="Kohler A."/>
            <person name="Barry K."/>
            <person name="LaButti K."/>
            <person name="Morin E."/>
            <person name="Salamov A."/>
            <person name="Lipzen A."/>
            <person name="Mereny Z."/>
            <person name="Hegedus B."/>
            <person name="Baldrian P."/>
            <person name="Stursova M."/>
            <person name="Weitz H."/>
            <person name="Taylor A."/>
            <person name="Grigoriev I.V."/>
            <person name="Nagy L.G."/>
            <person name="Martin F."/>
            <person name="Kauserud H."/>
        </authorList>
    </citation>
    <scope>NUCLEOTIDE SEQUENCE</scope>
    <source>
        <strain evidence="10">CBHHK002</strain>
    </source>
</reference>
<dbReference type="InterPro" id="IPR036864">
    <property type="entry name" value="Zn2-C6_fun-type_DNA-bd_sf"/>
</dbReference>
<evidence type="ECO:0000313" key="11">
    <source>
        <dbReference type="Proteomes" id="UP001218218"/>
    </source>
</evidence>
<keyword evidence="1" id="KW-0479">Metal-binding</keyword>
<evidence type="ECO:0000256" key="3">
    <source>
        <dbReference type="ARBA" id="ARBA00023015"/>
    </source>
</evidence>
<evidence type="ECO:0000256" key="6">
    <source>
        <dbReference type="PROSITE-ProRule" id="PRU00042"/>
    </source>
</evidence>
<dbReference type="AlphaFoldDB" id="A0AAD6ZJ81"/>
<evidence type="ECO:0000256" key="2">
    <source>
        <dbReference type="ARBA" id="ARBA00022833"/>
    </source>
</evidence>
<dbReference type="Pfam" id="PF00172">
    <property type="entry name" value="Zn_clus"/>
    <property type="match status" value="1"/>
</dbReference>
<dbReference type="Pfam" id="PF04082">
    <property type="entry name" value="Fungal_trans"/>
    <property type="match status" value="1"/>
</dbReference>
<feature type="domain" description="Zn(2)-C6 fungal-type" evidence="8">
    <location>
        <begin position="88"/>
        <end position="117"/>
    </location>
</feature>